<feature type="region of interest" description="Disordered" evidence="1">
    <location>
        <begin position="129"/>
        <end position="199"/>
    </location>
</feature>
<dbReference type="OrthoDB" id="5361617at2759"/>
<reference evidence="2 3" key="1">
    <citation type="submission" date="2019-07" db="EMBL/GenBank/DDBJ databases">
        <title>Finished genome of Venturia effusa.</title>
        <authorList>
            <person name="Young C.A."/>
            <person name="Cox M.P."/>
            <person name="Ganley A.R.D."/>
            <person name="David W.J."/>
        </authorList>
    </citation>
    <scope>NUCLEOTIDE SEQUENCE [LARGE SCALE GENOMIC DNA]</scope>
    <source>
        <strain evidence="3">albino</strain>
    </source>
</reference>
<gene>
    <name evidence="2" type="ORF">FKW77_010567</name>
</gene>
<evidence type="ECO:0000256" key="1">
    <source>
        <dbReference type="SAM" id="MobiDB-lite"/>
    </source>
</evidence>
<feature type="compositionally biased region" description="Basic residues" evidence="1">
    <location>
        <begin position="1"/>
        <end position="14"/>
    </location>
</feature>
<organism evidence="2 3">
    <name type="scientific">Venturia effusa</name>
    <dbReference type="NCBI Taxonomy" id="50376"/>
    <lineage>
        <taxon>Eukaryota</taxon>
        <taxon>Fungi</taxon>
        <taxon>Dikarya</taxon>
        <taxon>Ascomycota</taxon>
        <taxon>Pezizomycotina</taxon>
        <taxon>Dothideomycetes</taxon>
        <taxon>Pleosporomycetidae</taxon>
        <taxon>Venturiales</taxon>
        <taxon>Venturiaceae</taxon>
        <taxon>Venturia</taxon>
    </lineage>
</organism>
<feature type="region of interest" description="Disordered" evidence="1">
    <location>
        <begin position="673"/>
        <end position="744"/>
    </location>
</feature>
<dbReference type="AlphaFoldDB" id="A0A517L0K8"/>
<proteinExistence type="predicted"/>
<feature type="compositionally biased region" description="Polar residues" evidence="1">
    <location>
        <begin position="37"/>
        <end position="46"/>
    </location>
</feature>
<dbReference type="Proteomes" id="UP000316270">
    <property type="component" value="Chromosome 2"/>
</dbReference>
<feature type="compositionally biased region" description="Basic and acidic residues" evidence="1">
    <location>
        <begin position="232"/>
        <end position="241"/>
    </location>
</feature>
<keyword evidence="3" id="KW-1185">Reference proteome</keyword>
<accession>A0A517L0K8</accession>
<sequence>MSAAIAKKRGRPRKSIVPDGTPESVGERFGTELAAVTKSTTQKWTNITSPSKKTSGIKGKSKYTSEAVSKAASREKVMAKPARSLPLKTSSRSGTELPTLDPKAFERQKSSTILRQIAALKVDGELNEKAARSLATTSAASPSPPPPPPPLAQSSRRVPRSTDTQMSISDSSPEERKIPSIQSSAMPLPLTPPPTYHQWLPEPPILQLHRFQQPFSRSLSSTATTNAQQNPSDKKSLDSMRKANRMVTEASSPKARQGLNPGGFPVSYKSATRRVTAIIVAAPVAICMSWFLYERLVLGVEQKHLVGVLMTVQQKSSLSGPRPRPPQKRMPLMASRKPFNCILDDTALIAGLKRSTRDGVKKWVNSGSIRIFVPLHTLDRLRRLARSDERSSTYAEEALTWLDTITSLPDDAPNRRAVDLVHLQGGYEIFDKWDEVEQFLLPKTLLSMESDTYEDPDSATESLADLRQDAMPDNASEISRESIEARTASPVSVSSAASPGLLNATPCKDLNTLQPIGTGRPSHKKSDSNVSSMSGEEPEKKQRRAIPIALRPFFNYILWRIHQEENATAALETFILVTNDPLKQQIAHRFGIRVKKLEQLREIIAREERDIKNREQMIKREMAIANSEPVALPDAEPEAEDDDEVISQRAPPKGPQAMNGSAVWDPNAFGRAPHPPPRPVGRGMPFRARGSPVRGNFAPRAMATTPSRQPPIDLTNPIDPDVFSRPPPANRVQRGGRRRLWEPT</sequence>
<feature type="region of interest" description="Disordered" evidence="1">
    <location>
        <begin position="475"/>
        <end position="543"/>
    </location>
</feature>
<protein>
    <recommendedName>
        <fullName evidence="4">PIN domain-containing protein</fullName>
    </recommendedName>
</protein>
<evidence type="ECO:0000313" key="3">
    <source>
        <dbReference type="Proteomes" id="UP000316270"/>
    </source>
</evidence>
<feature type="compositionally biased region" description="Low complexity" evidence="1">
    <location>
        <begin position="47"/>
        <end position="65"/>
    </location>
</feature>
<feature type="compositionally biased region" description="Pro residues" evidence="1">
    <location>
        <begin position="142"/>
        <end position="151"/>
    </location>
</feature>
<feature type="compositionally biased region" description="Low complexity" evidence="1">
    <location>
        <begin position="132"/>
        <end position="141"/>
    </location>
</feature>
<feature type="region of interest" description="Disordered" evidence="1">
    <location>
        <begin position="1"/>
        <end position="112"/>
    </location>
</feature>
<feature type="region of interest" description="Disordered" evidence="1">
    <location>
        <begin position="217"/>
        <end position="262"/>
    </location>
</feature>
<feature type="compositionally biased region" description="Polar residues" evidence="1">
    <location>
        <begin position="161"/>
        <end position="171"/>
    </location>
</feature>
<dbReference type="EMBL" id="CP042186">
    <property type="protein sequence ID" value="QDS69174.1"/>
    <property type="molecule type" value="Genomic_DNA"/>
</dbReference>
<feature type="compositionally biased region" description="Polar residues" evidence="1">
    <location>
        <begin position="217"/>
        <end position="231"/>
    </location>
</feature>
<feature type="compositionally biased region" description="Low complexity" evidence="1">
    <location>
        <begin position="488"/>
        <end position="499"/>
    </location>
</feature>
<evidence type="ECO:0000313" key="2">
    <source>
        <dbReference type="EMBL" id="QDS69174.1"/>
    </source>
</evidence>
<dbReference type="STRING" id="50376.A0A517L0K8"/>
<feature type="compositionally biased region" description="Polar residues" evidence="1">
    <location>
        <begin position="87"/>
        <end position="96"/>
    </location>
</feature>
<evidence type="ECO:0008006" key="4">
    <source>
        <dbReference type="Google" id="ProtNLM"/>
    </source>
</evidence>
<name>A0A517L0K8_9PEZI</name>